<name>A0ABR7LEJ2_9PSEU</name>
<comment type="caution">
    <text evidence="1">The sequence shown here is derived from an EMBL/GenBank/DDBJ whole genome shotgun (WGS) entry which is preliminary data.</text>
</comment>
<sequence length="133" mass="14087">MPVLPVSYREPSFLPLTVATASGHPALHPPATRADAAAAECWTALLAGCDTAGRSLPGRLRELADATSTYAGAAWWNGDGACHRGRIDRARARIEEAVADRDGADFAEAFVGFDQAVATALVRVNNRMRSPAR</sequence>
<keyword evidence="2" id="KW-1185">Reference proteome</keyword>
<dbReference type="EMBL" id="JABVED010000024">
    <property type="protein sequence ID" value="MBC6451135.1"/>
    <property type="molecule type" value="Genomic_DNA"/>
</dbReference>
<dbReference type="Proteomes" id="UP000734823">
    <property type="component" value="Unassembled WGS sequence"/>
</dbReference>
<accession>A0ABR7LEJ2</accession>
<proteinExistence type="predicted"/>
<evidence type="ECO:0000313" key="2">
    <source>
        <dbReference type="Proteomes" id="UP000734823"/>
    </source>
</evidence>
<reference evidence="1 2" key="1">
    <citation type="submission" date="2020-06" db="EMBL/GenBank/DDBJ databases">
        <title>Actinokineospora xiongansis sp. nov., isolated from soil of Baiyangdian.</title>
        <authorList>
            <person name="Zhang X."/>
        </authorList>
    </citation>
    <scope>NUCLEOTIDE SEQUENCE [LARGE SCALE GENOMIC DNA]</scope>
    <source>
        <strain evidence="1 2">HBU206404</strain>
    </source>
</reference>
<organism evidence="1 2">
    <name type="scientific">Actinokineospora xionganensis</name>
    <dbReference type="NCBI Taxonomy" id="2684470"/>
    <lineage>
        <taxon>Bacteria</taxon>
        <taxon>Bacillati</taxon>
        <taxon>Actinomycetota</taxon>
        <taxon>Actinomycetes</taxon>
        <taxon>Pseudonocardiales</taxon>
        <taxon>Pseudonocardiaceae</taxon>
        <taxon>Actinokineospora</taxon>
    </lineage>
</organism>
<gene>
    <name evidence="1" type="ORF">GPZ80_28630</name>
</gene>
<protein>
    <submittedName>
        <fullName evidence="1">Sugar ABC transporter substrate-binding protein</fullName>
    </submittedName>
</protein>
<evidence type="ECO:0000313" key="1">
    <source>
        <dbReference type="EMBL" id="MBC6451135.1"/>
    </source>
</evidence>